<dbReference type="InterPro" id="IPR002083">
    <property type="entry name" value="MATH/TRAF_dom"/>
</dbReference>
<dbReference type="SUPFAM" id="SSF49599">
    <property type="entry name" value="TRAF domain-like"/>
    <property type="match status" value="2"/>
</dbReference>
<dbReference type="OMA" id="GMERGKC"/>
<accession>A0A9R0Q2R8</accession>
<dbReference type="InterPro" id="IPR000210">
    <property type="entry name" value="BTB/POZ_dom"/>
</dbReference>
<dbReference type="Proteomes" id="UP000324705">
    <property type="component" value="Chromosome 1A"/>
</dbReference>
<evidence type="ECO:0000256" key="1">
    <source>
        <dbReference type="ARBA" id="ARBA00004906"/>
    </source>
</evidence>
<dbReference type="AlphaFoldDB" id="A0A9R0Q2R8"/>
<keyword evidence="6" id="KW-1185">Reference proteome</keyword>
<dbReference type="CDD" id="cd00121">
    <property type="entry name" value="MATH"/>
    <property type="match status" value="2"/>
</dbReference>
<dbReference type="PROSITE" id="PS50144">
    <property type="entry name" value="MATH"/>
    <property type="match status" value="2"/>
</dbReference>
<evidence type="ECO:0000259" key="3">
    <source>
        <dbReference type="PROSITE" id="PS50097"/>
    </source>
</evidence>
<dbReference type="InterPro" id="IPR008974">
    <property type="entry name" value="TRAF-like"/>
</dbReference>
<dbReference type="PANTHER" id="PTHR26379:SF524">
    <property type="entry name" value="MATH DOMAIN-CONTAINING PROTEIN"/>
    <property type="match status" value="1"/>
</dbReference>
<organism evidence="5 6">
    <name type="scientific">Triticum turgidum subsp. durum</name>
    <name type="common">Durum wheat</name>
    <name type="synonym">Triticum durum</name>
    <dbReference type="NCBI Taxonomy" id="4567"/>
    <lineage>
        <taxon>Eukaryota</taxon>
        <taxon>Viridiplantae</taxon>
        <taxon>Streptophyta</taxon>
        <taxon>Embryophyta</taxon>
        <taxon>Tracheophyta</taxon>
        <taxon>Spermatophyta</taxon>
        <taxon>Magnoliopsida</taxon>
        <taxon>Liliopsida</taxon>
        <taxon>Poales</taxon>
        <taxon>Poaceae</taxon>
        <taxon>BOP clade</taxon>
        <taxon>Pooideae</taxon>
        <taxon>Triticodae</taxon>
        <taxon>Triticeae</taxon>
        <taxon>Triticinae</taxon>
        <taxon>Triticum</taxon>
    </lineage>
</organism>
<dbReference type="EMBL" id="LT934111">
    <property type="protein sequence ID" value="VAH01679.1"/>
    <property type="molecule type" value="Genomic_DNA"/>
</dbReference>
<dbReference type="SMART" id="SM00061">
    <property type="entry name" value="MATH"/>
    <property type="match status" value="2"/>
</dbReference>
<dbReference type="Pfam" id="PF00651">
    <property type="entry name" value="BTB"/>
    <property type="match status" value="2"/>
</dbReference>
<name>A0A9R0Q2R8_TRITD</name>
<dbReference type="PROSITE" id="PS50097">
    <property type="entry name" value="BTB"/>
    <property type="match status" value="2"/>
</dbReference>
<dbReference type="PANTHER" id="PTHR26379">
    <property type="entry name" value="BTB/POZ AND MATH DOMAIN-CONTAINING PROTEIN 1"/>
    <property type="match status" value="1"/>
</dbReference>
<feature type="domain" description="MATH" evidence="4">
    <location>
        <begin position="360"/>
        <end position="490"/>
    </location>
</feature>
<dbReference type="CDD" id="cd18280">
    <property type="entry name" value="BTB_POZ_BPM_plant"/>
    <property type="match status" value="1"/>
</dbReference>
<gene>
    <name evidence="5" type="ORF">TRITD_1Av1G023990</name>
</gene>
<evidence type="ECO:0000313" key="5">
    <source>
        <dbReference type="EMBL" id="VAH01679.1"/>
    </source>
</evidence>
<evidence type="ECO:0000259" key="4">
    <source>
        <dbReference type="PROSITE" id="PS50144"/>
    </source>
</evidence>
<comment type="similarity">
    <text evidence="2">Belongs to the Tdpoz family.</text>
</comment>
<dbReference type="Gramene" id="TRITD1Av1G023990.1">
    <property type="protein sequence ID" value="TRITD1Av1G023990.1"/>
    <property type="gene ID" value="TRITD1Av1G023990"/>
</dbReference>
<evidence type="ECO:0000256" key="2">
    <source>
        <dbReference type="ARBA" id="ARBA00010846"/>
    </source>
</evidence>
<feature type="domain" description="MATH" evidence="4">
    <location>
        <begin position="17"/>
        <end position="149"/>
    </location>
</feature>
<protein>
    <submittedName>
        <fullName evidence="5">Uncharacterized protein</fullName>
    </submittedName>
</protein>
<dbReference type="GO" id="GO:0016567">
    <property type="term" value="P:protein ubiquitination"/>
    <property type="evidence" value="ECO:0007669"/>
    <property type="project" value="InterPro"/>
</dbReference>
<feature type="domain" description="BTB" evidence="3">
    <location>
        <begin position="524"/>
        <end position="585"/>
    </location>
</feature>
<dbReference type="Gene3D" id="3.30.710.10">
    <property type="entry name" value="Potassium Channel Kv1.1, Chain A"/>
    <property type="match status" value="2"/>
</dbReference>
<evidence type="ECO:0000313" key="6">
    <source>
        <dbReference type="Proteomes" id="UP000324705"/>
    </source>
</evidence>
<dbReference type="Pfam" id="PF24570">
    <property type="entry name" value="BACK_BPM_SPOP"/>
    <property type="match status" value="1"/>
</dbReference>
<dbReference type="InterPro" id="IPR011333">
    <property type="entry name" value="SKP1/BTB/POZ_sf"/>
</dbReference>
<dbReference type="InterPro" id="IPR056423">
    <property type="entry name" value="BACK_BPM_SPOP"/>
</dbReference>
<reference evidence="5 6" key="1">
    <citation type="submission" date="2017-09" db="EMBL/GenBank/DDBJ databases">
        <authorList>
            <consortium name="International Durum Wheat Genome Sequencing Consortium (IDWGSC)"/>
            <person name="Milanesi L."/>
        </authorList>
    </citation>
    <scope>NUCLEOTIDE SEQUENCE [LARGE SCALE GENOMIC DNA]</scope>
    <source>
        <strain evidence="6">cv. Svevo</strain>
    </source>
</reference>
<comment type="pathway">
    <text evidence="1">Protein modification; protein ubiquitination.</text>
</comment>
<proteinExistence type="inferred from homology"/>
<dbReference type="Pfam" id="PF22486">
    <property type="entry name" value="MATH_2"/>
    <property type="match status" value="2"/>
</dbReference>
<dbReference type="SMART" id="SM00225">
    <property type="entry name" value="BTB"/>
    <property type="match status" value="2"/>
</dbReference>
<dbReference type="Gene3D" id="2.60.210.10">
    <property type="entry name" value="Apoptosis, Tumor Necrosis Factor Receptor Associated Protein 2, Chain A"/>
    <property type="match status" value="2"/>
</dbReference>
<dbReference type="InterPro" id="IPR045005">
    <property type="entry name" value="BPM1-6"/>
</dbReference>
<sequence length="585" mass="65268">MAEICDLRAANIASSEESLYVIKIDEYSRIKRQTERGKYVKSTPFSVGGHDWVVWYFPNGCHTEKYEAGFISVFLALDSAASKNVRANVGFSLFPVGKEGEPVGSYNKTTEHIFPSKGSDWGFPNFIKKADLEGSVYLRKDRLRIMCDVTVVKYGHNANRLSLVPPSNLHQHLGDLLKSMDGADVTFHVGGESFLSHRSILAARSSVFRAELFGAMKEDAGRPIEISDMEPDVFRSLLHFIYTDSPPIRMMTNGGQARRDVAMAGHLLVAADRYNIERLKLICEEKLCKLIDSDIVATSLALAEQHNSRRLKEACFQFLISLSNLEAMMASDGYEHLKNRTTRMSERHDLAAAIVGGSEQRSCVIKIDSYSRIMGMERGKCVQSVPFSVGGHDWVLRYYPNGCDSKHYEAGSISVFLALDSDSSKDVRAKFRFALLDKDGEPVRSKGKTARERIFSSKGSDKGFSNFIKKYFLENSGHIRNDSFNIQCDVTVMKSTRKGSRFSLVPPSNLRQQLGDLVKSMDGADVTFHVGGESFLAHRAVLAARPSVFRAELFGGMKENAGGPIEICDMESDVFKALRHFIYTD</sequence>
<feature type="domain" description="BTB" evidence="3">
    <location>
        <begin position="183"/>
        <end position="250"/>
    </location>
</feature>
<dbReference type="Gene3D" id="1.25.40.420">
    <property type="match status" value="1"/>
</dbReference>
<dbReference type="SUPFAM" id="SSF54695">
    <property type="entry name" value="POZ domain"/>
    <property type="match status" value="2"/>
</dbReference>